<dbReference type="RefSeq" id="XP_009259657.1">
    <property type="nucleotide sequence ID" value="XM_009261382.1"/>
</dbReference>
<reference evidence="2 3" key="1">
    <citation type="journal article" date="2012" name="PLoS Pathog.">
        <title>Comparative pathogenomics reveals horizontally acquired novel virulence genes in fungi infecting cereal hosts.</title>
        <authorList>
            <person name="Gardiner D.M."/>
            <person name="McDonald M.C."/>
            <person name="Covarelli L."/>
            <person name="Solomon P.S."/>
            <person name="Rusu A.G."/>
            <person name="Marshall M."/>
            <person name="Kazan K."/>
            <person name="Chakraborty S."/>
            <person name="McDonald B.A."/>
            <person name="Manners J.M."/>
        </authorList>
    </citation>
    <scope>NUCLEOTIDE SEQUENCE [LARGE SCALE GENOMIC DNA]</scope>
    <source>
        <strain evidence="2 3">CS3096</strain>
    </source>
</reference>
<evidence type="ECO:0000256" key="1">
    <source>
        <dbReference type="SAM" id="MobiDB-lite"/>
    </source>
</evidence>
<dbReference type="HOGENOM" id="CLU_994147_0_0_1"/>
<dbReference type="EMBL" id="AFNW01000284">
    <property type="protein sequence ID" value="EKJ71625.1"/>
    <property type="molecule type" value="Genomic_DNA"/>
</dbReference>
<name>K3VZ18_FUSPC</name>
<dbReference type="GeneID" id="20366882"/>
<feature type="compositionally biased region" description="Polar residues" evidence="1">
    <location>
        <begin position="131"/>
        <end position="140"/>
    </location>
</feature>
<protein>
    <submittedName>
        <fullName evidence="2">Uncharacterized protein</fullName>
    </submittedName>
</protein>
<organism evidence="2 3">
    <name type="scientific">Fusarium pseudograminearum (strain CS3096)</name>
    <name type="common">Wheat and barley crown-rot fungus</name>
    <dbReference type="NCBI Taxonomy" id="1028729"/>
    <lineage>
        <taxon>Eukaryota</taxon>
        <taxon>Fungi</taxon>
        <taxon>Dikarya</taxon>
        <taxon>Ascomycota</taxon>
        <taxon>Pezizomycotina</taxon>
        <taxon>Sordariomycetes</taxon>
        <taxon>Hypocreomycetidae</taxon>
        <taxon>Hypocreales</taxon>
        <taxon>Nectriaceae</taxon>
        <taxon>Fusarium</taxon>
    </lineage>
</organism>
<feature type="compositionally biased region" description="Polar residues" evidence="1">
    <location>
        <begin position="72"/>
        <end position="91"/>
    </location>
</feature>
<gene>
    <name evidence="2" type="ORF">FPSE_08264</name>
</gene>
<evidence type="ECO:0000313" key="3">
    <source>
        <dbReference type="Proteomes" id="UP000007978"/>
    </source>
</evidence>
<dbReference type="Proteomes" id="UP000007978">
    <property type="component" value="Chromosome 2"/>
</dbReference>
<feature type="region of interest" description="Disordered" evidence="1">
    <location>
        <begin position="118"/>
        <end position="144"/>
    </location>
</feature>
<sequence>MAVLKVGAGAFLPDRDVRTGRCRIAKQQPAAPVAVPPETPQAGNKRNDEGAIKPRQAPQLPLDEEEVAGTLATPSTSKKVPAPNSTAPNMTIITNDDHRAKYYDAELQMTIFTLNYKRSPNGTMSERRRSPTSSKSTMPSLPSIGRAELIRRNDAPAAAATGPAPARPRFVAVPMPVPASDPAAPAAHASDKAVQSDCPKFLQLQEREAEVAVGLQQVHPGSGPGIRGRGSPRMFSRIVKSLSGSRTWKPRLGTFLPIVSGVPSLLPQQHHPQGIRKIVR</sequence>
<comment type="caution">
    <text evidence="2">The sequence shown here is derived from an EMBL/GenBank/DDBJ whole genome shotgun (WGS) entry which is preliminary data.</text>
</comment>
<dbReference type="KEGG" id="fpu:FPSE_08264"/>
<dbReference type="AlphaFoldDB" id="K3VZ18"/>
<proteinExistence type="predicted"/>
<feature type="region of interest" description="Disordered" evidence="1">
    <location>
        <begin position="25"/>
        <end position="91"/>
    </location>
</feature>
<keyword evidence="3" id="KW-1185">Reference proteome</keyword>
<evidence type="ECO:0000313" key="2">
    <source>
        <dbReference type="EMBL" id="EKJ71625.1"/>
    </source>
</evidence>
<accession>K3VZ18</accession>